<accession>A0ABX1Q1C6</accession>
<dbReference type="SUPFAM" id="SSF101898">
    <property type="entry name" value="NHL repeat"/>
    <property type="match status" value="1"/>
</dbReference>
<name>A0ABX1Q1C6_9RHOO</name>
<dbReference type="PANTHER" id="PTHR24104">
    <property type="entry name" value="E3 UBIQUITIN-PROTEIN LIGASE NHLRC1-RELATED"/>
    <property type="match status" value="1"/>
</dbReference>
<keyword evidence="5" id="KW-1185">Reference proteome</keyword>
<dbReference type="InterPro" id="IPR011042">
    <property type="entry name" value="6-blade_b-propeller_TolB-like"/>
</dbReference>
<dbReference type="InterPro" id="IPR050952">
    <property type="entry name" value="TRIM-NHL_E3_ligases"/>
</dbReference>
<evidence type="ECO:0000256" key="2">
    <source>
        <dbReference type="PROSITE-ProRule" id="PRU00504"/>
    </source>
</evidence>
<dbReference type="Proteomes" id="UP000623795">
    <property type="component" value="Unassembled WGS sequence"/>
</dbReference>
<feature type="repeat" description="NHL" evidence="2">
    <location>
        <begin position="255"/>
        <end position="298"/>
    </location>
</feature>
<protein>
    <submittedName>
        <fullName evidence="4">6-bladed beta-propeller</fullName>
    </submittedName>
</protein>
<dbReference type="PANTHER" id="PTHR24104:SF25">
    <property type="entry name" value="PROTEIN LIN-41"/>
    <property type="match status" value="1"/>
</dbReference>
<feature type="signal peptide" evidence="3">
    <location>
        <begin position="1"/>
        <end position="26"/>
    </location>
</feature>
<evidence type="ECO:0000256" key="3">
    <source>
        <dbReference type="SAM" id="SignalP"/>
    </source>
</evidence>
<dbReference type="RefSeq" id="WP_169257337.1">
    <property type="nucleotide sequence ID" value="NZ_WTVN01000031.1"/>
</dbReference>
<feature type="repeat" description="NHL" evidence="2">
    <location>
        <begin position="208"/>
        <end position="251"/>
    </location>
</feature>
<comment type="caution">
    <text evidence="4">The sequence shown here is derived from an EMBL/GenBank/DDBJ whole genome shotgun (WGS) entry which is preliminary data.</text>
</comment>
<sequence>MTPRRFSVVATAFRLAHVLALVAALAGCTGSRPDAPTGPPLVWPPAPETARIAYIRSIAGPADLGITRSLLERMQDLLLGADEARMVRPMAVVAVKGVIYVADPGVQGVHRFDPLGGGYTLVRGPGGTPLPSPVGLAEGAAGDVYVTDSRLARVLVIKPGERTAAPLVLDSPPVQPTGIAFDPAAGHLLVVDTGAHRILVFDHDLRLQTSIGRRGEGPGEFNFPTALWRGADGRLYVTDSLNFRIQIFDADGRVAGVFGRSGDVPGDTPRPKGVATDRDGHIYLVDALLHSLQIFDEAGRFLLPVGQQGRERGDFWLPAGIFVGSDGYIYVADSYNRRVQVLRYLGGAA</sequence>
<dbReference type="Gene3D" id="2.120.10.30">
    <property type="entry name" value="TolB, C-terminal domain"/>
    <property type="match status" value="3"/>
</dbReference>
<dbReference type="Pfam" id="PF01436">
    <property type="entry name" value="NHL"/>
    <property type="match status" value="2"/>
</dbReference>
<proteinExistence type="predicted"/>
<organism evidence="4 5">
    <name type="scientific">Aromatoleum toluvorans</name>
    <dbReference type="NCBI Taxonomy" id="92002"/>
    <lineage>
        <taxon>Bacteria</taxon>
        <taxon>Pseudomonadati</taxon>
        <taxon>Pseudomonadota</taxon>
        <taxon>Betaproteobacteria</taxon>
        <taxon>Rhodocyclales</taxon>
        <taxon>Rhodocyclaceae</taxon>
        <taxon>Aromatoleum</taxon>
    </lineage>
</organism>
<feature type="repeat" description="NHL" evidence="2">
    <location>
        <begin position="305"/>
        <end position="345"/>
    </location>
</feature>
<keyword evidence="3" id="KW-0732">Signal</keyword>
<dbReference type="InterPro" id="IPR001258">
    <property type="entry name" value="NHL_repeat"/>
</dbReference>
<gene>
    <name evidence="4" type="ORF">GPA22_17435</name>
</gene>
<reference evidence="4 5" key="1">
    <citation type="submission" date="2019-12" db="EMBL/GenBank/DDBJ databases">
        <title>Comparative genomics gives insights into the taxonomy of the Azoarcus-Aromatoleum group and reveals separate origins of nif in the plant-associated Azoarcus and non-plant-associated Aromatoleum sub-groups.</title>
        <authorList>
            <person name="Lafos M."/>
            <person name="Maluk M."/>
            <person name="Batista M."/>
            <person name="Junghare M."/>
            <person name="Carmona M."/>
            <person name="Faoro H."/>
            <person name="Cruz L.M."/>
            <person name="Battistoni F."/>
            <person name="De Souza E."/>
            <person name="Pedrosa F."/>
            <person name="Chen W.-M."/>
            <person name="Poole P.S."/>
            <person name="Dixon R.A."/>
            <person name="James E.K."/>
        </authorList>
    </citation>
    <scope>NUCLEOTIDE SEQUENCE [LARGE SCALE GENOMIC DNA]</scope>
    <source>
        <strain evidence="4 5">Td21</strain>
    </source>
</reference>
<dbReference type="EMBL" id="WTVN01000031">
    <property type="protein sequence ID" value="NMG45499.1"/>
    <property type="molecule type" value="Genomic_DNA"/>
</dbReference>
<dbReference type="PROSITE" id="PS51257">
    <property type="entry name" value="PROKAR_LIPOPROTEIN"/>
    <property type="match status" value="1"/>
</dbReference>
<evidence type="ECO:0000256" key="1">
    <source>
        <dbReference type="ARBA" id="ARBA00022737"/>
    </source>
</evidence>
<evidence type="ECO:0000313" key="5">
    <source>
        <dbReference type="Proteomes" id="UP000623795"/>
    </source>
</evidence>
<feature type="chain" id="PRO_5046718173" evidence="3">
    <location>
        <begin position="27"/>
        <end position="349"/>
    </location>
</feature>
<feature type="repeat" description="NHL" evidence="2">
    <location>
        <begin position="175"/>
        <end position="204"/>
    </location>
</feature>
<evidence type="ECO:0000313" key="4">
    <source>
        <dbReference type="EMBL" id="NMG45499.1"/>
    </source>
</evidence>
<keyword evidence="1" id="KW-0677">Repeat</keyword>
<dbReference type="PROSITE" id="PS51125">
    <property type="entry name" value="NHL"/>
    <property type="match status" value="4"/>
</dbReference>